<evidence type="ECO:0000313" key="1">
    <source>
        <dbReference type="Proteomes" id="UP000694864"/>
    </source>
</evidence>
<accession>A0ABM1RSK2</accession>
<gene>
    <name evidence="2" type="primary">LOC104793421</name>
</gene>
<dbReference type="SUPFAM" id="SSF48256">
    <property type="entry name" value="Citrate synthase"/>
    <property type="match status" value="1"/>
</dbReference>
<dbReference type="GeneID" id="104793421"/>
<dbReference type="InterPro" id="IPR002020">
    <property type="entry name" value="Citrate_synthase"/>
</dbReference>
<name>A0ABM1RSK2_CAMSA</name>
<keyword evidence="1" id="KW-1185">Reference proteome</keyword>
<protein>
    <submittedName>
        <fullName evidence="2">Citrate synthase, mitochondrial-like</fullName>
    </submittedName>
</protein>
<evidence type="ECO:0000313" key="2">
    <source>
        <dbReference type="RefSeq" id="XP_019101990.1"/>
    </source>
</evidence>
<proteinExistence type="predicted"/>
<dbReference type="InterPro" id="IPR019810">
    <property type="entry name" value="Citrate_synthase_AS"/>
</dbReference>
<reference evidence="1" key="1">
    <citation type="journal article" date="2014" name="Nat. Commun.">
        <title>The emerging biofuel crop Camelina sativa retains a highly undifferentiated hexaploid genome structure.</title>
        <authorList>
            <person name="Kagale S."/>
            <person name="Koh C."/>
            <person name="Nixon J."/>
            <person name="Bollina V."/>
            <person name="Clarke W.E."/>
            <person name="Tuteja R."/>
            <person name="Spillane C."/>
            <person name="Robinson S.J."/>
            <person name="Links M.G."/>
            <person name="Clarke C."/>
            <person name="Higgins E.E."/>
            <person name="Huebert T."/>
            <person name="Sharpe A.G."/>
            <person name="Parkin I.A."/>
        </authorList>
    </citation>
    <scope>NUCLEOTIDE SEQUENCE [LARGE SCALE GENOMIC DNA]</scope>
    <source>
        <strain evidence="1">cv. DH55</strain>
    </source>
</reference>
<dbReference type="PANTHER" id="PTHR11739:SF33">
    <property type="entry name" value="CITRATE SYNTHASE 4, MITOCHONDRIAL"/>
    <property type="match status" value="1"/>
</dbReference>
<sequence>MVTSVFHGDVIRFPSPNDLCLIIADGLDGEICSLVSGDQREVGEAEQLVSLVIVIGATNKPQELDDAVLFLDATSLGALKGAVRLQLSMGSSDVMHKSNYDGGSIAFPVVLVTVCRCYDAKLNYSAAAGFVLSSTKMLLESQTPNVVIVTPTCVDLIAAQVTRGGRQLGHSKVWLFRLFRGYGHSVVRKSDPRYVFQRHSPDEPLFQLVSKLYGVVPHIGVLLNHYGLTETRYHTVLFGVSRSLAICSQLR</sequence>
<dbReference type="InterPro" id="IPR036969">
    <property type="entry name" value="Citrate_synthase_sf"/>
</dbReference>
<reference evidence="2" key="2">
    <citation type="submission" date="2025-08" db="UniProtKB">
        <authorList>
            <consortium name="RefSeq"/>
        </authorList>
    </citation>
    <scope>IDENTIFICATION</scope>
    <source>
        <tissue evidence="2">Leaf</tissue>
    </source>
</reference>
<organism evidence="1 2">
    <name type="scientific">Camelina sativa</name>
    <name type="common">False flax</name>
    <name type="synonym">Myagrum sativum</name>
    <dbReference type="NCBI Taxonomy" id="90675"/>
    <lineage>
        <taxon>Eukaryota</taxon>
        <taxon>Viridiplantae</taxon>
        <taxon>Streptophyta</taxon>
        <taxon>Embryophyta</taxon>
        <taxon>Tracheophyta</taxon>
        <taxon>Spermatophyta</taxon>
        <taxon>Magnoliopsida</taxon>
        <taxon>eudicotyledons</taxon>
        <taxon>Gunneridae</taxon>
        <taxon>Pentapetalae</taxon>
        <taxon>rosids</taxon>
        <taxon>malvids</taxon>
        <taxon>Brassicales</taxon>
        <taxon>Brassicaceae</taxon>
        <taxon>Camelineae</taxon>
        <taxon>Camelina</taxon>
    </lineage>
</organism>
<dbReference type="Proteomes" id="UP000694864">
    <property type="component" value="Chromosome 6"/>
</dbReference>
<dbReference type="PANTHER" id="PTHR11739">
    <property type="entry name" value="CITRATE SYNTHASE"/>
    <property type="match status" value="1"/>
</dbReference>
<dbReference type="PROSITE" id="PS00480">
    <property type="entry name" value="CITRATE_SYNTHASE"/>
    <property type="match status" value="1"/>
</dbReference>
<dbReference type="RefSeq" id="XP_019101990.1">
    <property type="nucleotide sequence ID" value="XM_019246445.1"/>
</dbReference>